<evidence type="ECO:0000313" key="2">
    <source>
        <dbReference type="EMBL" id="KDQ49116.1"/>
    </source>
</evidence>
<dbReference type="Proteomes" id="UP000027265">
    <property type="component" value="Unassembled WGS sequence"/>
</dbReference>
<protein>
    <submittedName>
        <fullName evidence="2">Uncharacterized protein</fullName>
    </submittedName>
</protein>
<dbReference type="EMBL" id="KL197804">
    <property type="protein sequence ID" value="KDQ49125.1"/>
    <property type="molecule type" value="Genomic_DNA"/>
</dbReference>
<dbReference type="AlphaFoldDB" id="A0A067PF48"/>
<evidence type="ECO:0000256" key="1">
    <source>
        <dbReference type="SAM" id="MobiDB-lite"/>
    </source>
</evidence>
<accession>A0A067PF48</accession>
<keyword evidence="4" id="KW-1185">Reference proteome</keyword>
<proteinExistence type="predicted"/>
<feature type="non-terminal residue" evidence="2">
    <location>
        <position position="1"/>
    </location>
</feature>
<dbReference type="EMBL" id="KL197804">
    <property type="protein sequence ID" value="KDQ49116.1"/>
    <property type="molecule type" value="Genomic_DNA"/>
</dbReference>
<evidence type="ECO:0000313" key="4">
    <source>
        <dbReference type="Proteomes" id="UP000027265"/>
    </source>
</evidence>
<name>A0A067PF48_9AGAM</name>
<feature type="region of interest" description="Disordered" evidence="1">
    <location>
        <begin position="37"/>
        <end position="57"/>
    </location>
</feature>
<dbReference type="STRING" id="933084.A0A067PF48"/>
<dbReference type="HOGENOM" id="CLU_195672_0_0_1"/>
<reference evidence="2" key="2">
    <citation type="journal article" date="2014" name="Proc. Natl. Acad. Sci. U.S.A.">
        <title>Extensive sampling of basidiomycete genomes demonstrates inadequacy of the white rot/brown rot paradigm for wood decay fungi.</title>
        <authorList>
            <person name="Riley R."/>
            <person name="Salamov A.A."/>
            <person name="Brown D.W."/>
            <person name="Nagy L.G."/>
            <person name="Floudas D."/>
            <person name="Held B.W."/>
            <person name="Levasseur A."/>
            <person name="Lombard V."/>
            <person name="Morin E."/>
            <person name="Otillar R."/>
            <person name="Lindquist E.A."/>
            <person name="Sun H."/>
            <person name="LaButti K.M."/>
            <person name="Schmutz J."/>
            <person name="Jabbour D."/>
            <person name="Luo H."/>
            <person name="Baker S.E."/>
            <person name="Pisabarro A.G."/>
            <person name="Walton J.D."/>
            <person name="Blanchette R.A."/>
            <person name="Henrissat B."/>
            <person name="Martin F."/>
            <person name="Cullen D."/>
            <person name="Hibbett D.S."/>
            <person name="Grigoriev I.V."/>
        </authorList>
    </citation>
    <scope>NUCLEOTIDE SEQUENCE</scope>
    <source>
        <strain evidence="2">MUCL 33604</strain>
    </source>
</reference>
<reference evidence="4" key="1">
    <citation type="journal article" date="2014" name="Proc. Natl. Acad. Sci. U.S.A.">
        <title>Extensive sampling of basidiomycete genomes demonstrates inadequacy of the white-rot/brown-rot paradigm for wood decay fungi.</title>
        <authorList>
            <person name="Riley R."/>
            <person name="Salamov A.A."/>
            <person name="Brown D.W."/>
            <person name="Nagy L.G."/>
            <person name="Floudas D."/>
            <person name="Held B.W."/>
            <person name="Levasseur A."/>
            <person name="Lombard V."/>
            <person name="Morin E."/>
            <person name="Otillar R."/>
            <person name="Lindquist E.A."/>
            <person name="Sun H."/>
            <person name="LaButti K.M."/>
            <person name="Schmutz J."/>
            <person name="Jabbour D."/>
            <person name="Luo H."/>
            <person name="Baker S.E."/>
            <person name="Pisabarro A.G."/>
            <person name="Walton J.D."/>
            <person name="Blanchette R.A."/>
            <person name="Henrissat B."/>
            <person name="Martin F."/>
            <person name="Cullen D."/>
            <person name="Hibbett D.S."/>
            <person name="Grigoriev I.V."/>
        </authorList>
    </citation>
    <scope>NUCLEOTIDE SEQUENCE [LARGE SCALE GENOMIC DNA]</scope>
    <source>
        <strain evidence="4">MUCL 33604</strain>
    </source>
</reference>
<organism evidence="2 4">
    <name type="scientific">Jaapia argillacea MUCL 33604</name>
    <dbReference type="NCBI Taxonomy" id="933084"/>
    <lineage>
        <taxon>Eukaryota</taxon>
        <taxon>Fungi</taxon>
        <taxon>Dikarya</taxon>
        <taxon>Basidiomycota</taxon>
        <taxon>Agaricomycotina</taxon>
        <taxon>Agaricomycetes</taxon>
        <taxon>Agaricomycetidae</taxon>
        <taxon>Jaapiales</taxon>
        <taxon>Jaapiaceae</taxon>
        <taxon>Jaapia</taxon>
    </lineage>
</organism>
<dbReference type="OrthoDB" id="2278877at2759"/>
<gene>
    <name evidence="2" type="ORF">JAAARDRAFT_143833</name>
    <name evidence="3" type="ORF">JAAARDRAFT_143872</name>
</gene>
<sequence length="95" mass="10731">SFAPIPKFDDRFARQNRYELPPEFPLASPYSGIVHHLSGPNIHAPPQIRHRRSGPGVDALHDRGLNFHFRYALGFSTQTLAGMLDSLVRVSRRVV</sequence>
<evidence type="ECO:0000313" key="3">
    <source>
        <dbReference type="EMBL" id="KDQ49125.1"/>
    </source>
</evidence>